<dbReference type="EMBL" id="CR626927">
    <property type="protein sequence ID" value="CAH08950.1"/>
    <property type="molecule type" value="Genomic_DNA"/>
</dbReference>
<protein>
    <submittedName>
        <fullName evidence="1">Uncharacterized protein</fullName>
    </submittedName>
</protein>
<evidence type="ECO:0000313" key="2">
    <source>
        <dbReference type="Proteomes" id="UP000006731"/>
    </source>
</evidence>
<name>Q5LAC3_BACFN</name>
<dbReference type="AlphaFoldDB" id="Q5LAC3"/>
<dbReference type="Proteomes" id="UP000006731">
    <property type="component" value="Chromosome"/>
</dbReference>
<dbReference type="PaxDb" id="272559-BF9343_3169"/>
<proteinExistence type="predicted"/>
<gene>
    <name evidence="1" type="ORF">BF9343_3169</name>
</gene>
<evidence type="ECO:0000313" key="1">
    <source>
        <dbReference type="EMBL" id="CAH08950.1"/>
    </source>
</evidence>
<dbReference type="KEGG" id="bfs:BF9343_3169"/>
<sequence length="96" mass="10960">MAAYLLLLTLMPFFWIKTLHTHDRSECMSSGVQHRCNPEEGCAICLFTLSPFTEAENFEYICLPVSVPVGYLQQEERSFTTSLIFHSLRAPPFVTV</sequence>
<keyword evidence="2" id="KW-1185">Reference proteome</keyword>
<reference evidence="1 2" key="1">
    <citation type="journal article" date="2005" name="Science">
        <title>Extensive DNA inversions in the B. fragilis genome control variable gene expression.</title>
        <authorList>
            <person name="Cerdeno-Tarraga A.M."/>
            <person name="Patrick S."/>
            <person name="Crosmann L."/>
            <person name="Blakely G."/>
            <person name="Abratt V."/>
            <person name="Lennard N."/>
            <person name="Duerden B."/>
            <person name="Poxton I."/>
            <person name="Harris B."/>
            <person name="Quail M.A."/>
            <person name="Barron A."/>
            <person name="Clarck L."/>
            <person name="Corton C."/>
            <person name="Doggett J."/>
            <person name="Holden M.T.G."/>
            <person name="Larke N."/>
            <person name="Line A."/>
            <person name="Lord A."/>
            <person name="Norbertczak H."/>
            <person name="Ormond D."/>
            <person name="Price C."/>
            <person name="Rabbinowitsch E."/>
            <person name="Woodward J."/>
            <person name="Barrel B.G."/>
            <person name="Parkhill J."/>
        </authorList>
    </citation>
    <scope>NUCLEOTIDE SEQUENCE [LARGE SCALE GENOMIC DNA]</scope>
    <source>
        <strain evidence="2">ATCC 25285 / DSM 2151 / CCUG 4856 / JCM 11019 / LMG 10263 / NCTC 9343 / Onslow / VPI 2553 / EN-2</strain>
    </source>
</reference>
<dbReference type="eggNOG" id="ENOG5033UR1">
    <property type="taxonomic scope" value="Bacteria"/>
</dbReference>
<accession>Q5LAC3</accession>
<dbReference type="HOGENOM" id="CLU_168348_0_0_10"/>
<organism evidence="1 2">
    <name type="scientific">Bacteroides fragilis (strain ATCC 25285 / DSM 2151 / CCUG 4856 / JCM 11019 / LMG 10263 / NCTC 9343 / Onslow / VPI 2553 / EN-2)</name>
    <dbReference type="NCBI Taxonomy" id="272559"/>
    <lineage>
        <taxon>Bacteria</taxon>
        <taxon>Pseudomonadati</taxon>
        <taxon>Bacteroidota</taxon>
        <taxon>Bacteroidia</taxon>
        <taxon>Bacteroidales</taxon>
        <taxon>Bacteroidaceae</taxon>
        <taxon>Bacteroides</taxon>
    </lineage>
</organism>